<dbReference type="InterPro" id="IPR016186">
    <property type="entry name" value="C-type_lectin-like/link_sf"/>
</dbReference>
<keyword evidence="2 8" id="KW-0812">Transmembrane</keyword>
<evidence type="ECO:0000256" key="1">
    <source>
        <dbReference type="ARBA" id="ARBA00004606"/>
    </source>
</evidence>
<reference evidence="11" key="1">
    <citation type="submission" date="2025-08" db="UniProtKB">
        <authorList>
            <consortium name="RefSeq"/>
        </authorList>
    </citation>
    <scope>IDENTIFICATION</scope>
</reference>
<evidence type="ECO:0000256" key="2">
    <source>
        <dbReference type="ARBA" id="ARBA00022692"/>
    </source>
</evidence>
<keyword evidence="3" id="KW-0430">Lectin</keyword>
<dbReference type="PANTHER" id="PTHR22800:SF242">
    <property type="entry name" value="NKG2-A_NKG2-B TYPE II INTEGRAL MEMBRANE PROTEIN"/>
    <property type="match status" value="1"/>
</dbReference>
<dbReference type="SMART" id="SM00034">
    <property type="entry name" value="CLECT"/>
    <property type="match status" value="1"/>
</dbReference>
<feature type="domain" description="C-type lectin" evidence="9">
    <location>
        <begin position="127"/>
        <end position="231"/>
    </location>
</feature>
<keyword evidence="5 8" id="KW-1133">Transmembrane helix</keyword>
<dbReference type="Proteomes" id="UP000694910">
    <property type="component" value="Unplaced"/>
</dbReference>
<evidence type="ECO:0000313" key="10">
    <source>
        <dbReference type="Proteomes" id="UP000694910"/>
    </source>
</evidence>
<organism evidence="10 11">
    <name type="scientific">Ceratotherium simum simum</name>
    <name type="common">Southern white rhinoceros</name>
    <dbReference type="NCBI Taxonomy" id="73337"/>
    <lineage>
        <taxon>Eukaryota</taxon>
        <taxon>Metazoa</taxon>
        <taxon>Chordata</taxon>
        <taxon>Craniata</taxon>
        <taxon>Vertebrata</taxon>
        <taxon>Euteleostomi</taxon>
        <taxon>Mammalia</taxon>
        <taxon>Eutheria</taxon>
        <taxon>Laurasiatheria</taxon>
        <taxon>Perissodactyla</taxon>
        <taxon>Rhinocerotidae</taxon>
        <taxon>Ceratotherium</taxon>
    </lineage>
</organism>
<gene>
    <name evidence="11" type="primary">LOC101389953</name>
</gene>
<evidence type="ECO:0000256" key="3">
    <source>
        <dbReference type="ARBA" id="ARBA00022734"/>
    </source>
</evidence>
<keyword evidence="6 8" id="KW-0472">Membrane</keyword>
<dbReference type="InterPro" id="IPR033992">
    <property type="entry name" value="NKR-like_CTLD"/>
</dbReference>
<keyword evidence="4" id="KW-0735">Signal-anchor</keyword>
<dbReference type="InterPro" id="IPR016187">
    <property type="entry name" value="CTDL_fold"/>
</dbReference>
<dbReference type="Gene3D" id="3.10.100.10">
    <property type="entry name" value="Mannose-Binding Protein A, subunit A"/>
    <property type="match status" value="1"/>
</dbReference>
<evidence type="ECO:0000259" key="9">
    <source>
        <dbReference type="PROSITE" id="PS50041"/>
    </source>
</evidence>
<dbReference type="PANTHER" id="PTHR22800">
    <property type="entry name" value="C-TYPE LECTIN PROTEINS"/>
    <property type="match status" value="1"/>
</dbReference>
<proteinExistence type="predicted"/>
<evidence type="ECO:0000256" key="7">
    <source>
        <dbReference type="ARBA" id="ARBA00023180"/>
    </source>
</evidence>
<evidence type="ECO:0000256" key="5">
    <source>
        <dbReference type="ARBA" id="ARBA00022989"/>
    </source>
</evidence>
<protein>
    <submittedName>
        <fullName evidence="11">NKG2-A/NKG2-B type II integral membrane protein-like</fullName>
    </submittedName>
</protein>
<dbReference type="GeneID" id="101389953"/>
<evidence type="ECO:0000256" key="8">
    <source>
        <dbReference type="SAM" id="Phobius"/>
    </source>
</evidence>
<keyword evidence="10" id="KW-1185">Reference proteome</keyword>
<keyword evidence="7" id="KW-0325">Glycoprotein</keyword>
<evidence type="ECO:0000256" key="6">
    <source>
        <dbReference type="ARBA" id="ARBA00023136"/>
    </source>
</evidence>
<dbReference type="PROSITE" id="PS50041">
    <property type="entry name" value="C_TYPE_LECTIN_2"/>
    <property type="match status" value="1"/>
</dbReference>
<dbReference type="Pfam" id="PF00059">
    <property type="entry name" value="Lectin_C"/>
    <property type="match status" value="1"/>
</dbReference>
<dbReference type="CDD" id="cd03593">
    <property type="entry name" value="CLECT_NK_receptors_like"/>
    <property type="match status" value="1"/>
</dbReference>
<comment type="subcellular location">
    <subcellularLocation>
        <location evidence="1">Membrane</location>
        <topology evidence="1">Single-pass type II membrane protein</topology>
    </subcellularLocation>
</comment>
<evidence type="ECO:0000256" key="4">
    <source>
        <dbReference type="ARBA" id="ARBA00022968"/>
    </source>
</evidence>
<dbReference type="RefSeq" id="XP_004443711.1">
    <property type="nucleotide sequence ID" value="XM_004443654.2"/>
</dbReference>
<name>A0ABM0IAB8_CERSS</name>
<dbReference type="InterPro" id="IPR050919">
    <property type="entry name" value="NKG2/CD94_NK_receptors"/>
</dbReference>
<dbReference type="InterPro" id="IPR001304">
    <property type="entry name" value="C-type_lectin-like"/>
</dbReference>
<feature type="transmembrane region" description="Helical" evidence="8">
    <location>
        <begin position="71"/>
        <end position="94"/>
    </location>
</feature>
<evidence type="ECO:0000313" key="11">
    <source>
        <dbReference type="RefSeq" id="XP_004443711.1"/>
    </source>
</evidence>
<sequence length="234" mass="26348">MNNQRVTYAELNVAKYAKRQQMKPKGTKSSISVTEEEITYAELNLQNASQDLQENDRNHHGKDLPSSTWKLVAGILGIICLVLLSAVVTMTVVIHSTEMVEQKNSSPITRIQKAYHCGHCPKEWLTYSNNCYYISIESKTWNESLMACVSKNSNLLYIESEEELKFLNSLSLLSWIGVFRNSSDHPWMSTSGLTSKLRVTESSSGKHNCAILHSLGLKAESCGSLNRYNCKHKL</sequence>
<accession>A0ABM0IAB8</accession>
<dbReference type="SUPFAM" id="SSF56436">
    <property type="entry name" value="C-type lectin-like"/>
    <property type="match status" value="1"/>
</dbReference>